<keyword evidence="2" id="KW-1185">Reference proteome</keyword>
<evidence type="ECO:0000313" key="2">
    <source>
        <dbReference type="Proteomes" id="UP000499080"/>
    </source>
</evidence>
<organism evidence="1 2">
    <name type="scientific">Araneus ventricosus</name>
    <name type="common">Orbweaver spider</name>
    <name type="synonym">Epeira ventricosa</name>
    <dbReference type="NCBI Taxonomy" id="182803"/>
    <lineage>
        <taxon>Eukaryota</taxon>
        <taxon>Metazoa</taxon>
        <taxon>Ecdysozoa</taxon>
        <taxon>Arthropoda</taxon>
        <taxon>Chelicerata</taxon>
        <taxon>Arachnida</taxon>
        <taxon>Araneae</taxon>
        <taxon>Araneomorphae</taxon>
        <taxon>Entelegynae</taxon>
        <taxon>Araneoidea</taxon>
        <taxon>Araneidae</taxon>
        <taxon>Araneus</taxon>
    </lineage>
</organism>
<dbReference type="Proteomes" id="UP000499080">
    <property type="component" value="Unassembled WGS sequence"/>
</dbReference>
<gene>
    <name evidence="1" type="ORF">AVEN_137181_1</name>
</gene>
<evidence type="ECO:0000313" key="1">
    <source>
        <dbReference type="EMBL" id="GBO26911.1"/>
    </source>
</evidence>
<dbReference type="AlphaFoldDB" id="A0A4Y2VQI4"/>
<comment type="caution">
    <text evidence="1">The sequence shown here is derived from an EMBL/GenBank/DDBJ whole genome shotgun (WGS) entry which is preliminary data.</text>
</comment>
<sequence length="197" mass="21833">MESICQCAWNTITRTKAFKGNWCSSSSSCKCASNFGQNPSMGSLCPCACEHDNSETERAPKVNLVNSFIVRVVNVHQILDKICLWKFCPCGVNTITQKTERAPSKAPPNNSFGAPDLANYLERSDSIPFRKRSDLPSSGSFGAPLSKAHLPDLHHLERSDLYLSDSFGALRIYAIRLTLPPYLERHLTSHSPDGQFI</sequence>
<protein>
    <submittedName>
        <fullName evidence="1">Uncharacterized protein</fullName>
    </submittedName>
</protein>
<proteinExistence type="predicted"/>
<reference evidence="1 2" key="1">
    <citation type="journal article" date="2019" name="Sci. Rep.">
        <title>Orb-weaving spider Araneus ventricosus genome elucidates the spidroin gene catalogue.</title>
        <authorList>
            <person name="Kono N."/>
            <person name="Nakamura H."/>
            <person name="Ohtoshi R."/>
            <person name="Moran D.A.P."/>
            <person name="Shinohara A."/>
            <person name="Yoshida Y."/>
            <person name="Fujiwara M."/>
            <person name="Mori M."/>
            <person name="Tomita M."/>
            <person name="Arakawa K."/>
        </authorList>
    </citation>
    <scope>NUCLEOTIDE SEQUENCE [LARGE SCALE GENOMIC DNA]</scope>
</reference>
<accession>A0A4Y2VQI4</accession>
<dbReference type="EMBL" id="BGPR01049911">
    <property type="protein sequence ID" value="GBO26911.1"/>
    <property type="molecule type" value="Genomic_DNA"/>
</dbReference>
<name>A0A4Y2VQI4_ARAVE</name>